<dbReference type="FunFam" id="3.50.30.10:FF:000002">
    <property type="entry name" value="Phosphoenolpyruvate synthase"/>
    <property type="match status" value="1"/>
</dbReference>
<evidence type="ECO:0000256" key="10">
    <source>
        <dbReference type="ARBA" id="ARBA00022777"/>
    </source>
</evidence>
<dbReference type="FunFam" id="3.30.1490.20:FF:000010">
    <property type="entry name" value="Phosphoenolpyruvate synthase"/>
    <property type="match status" value="1"/>
</dbReference>
<dbReference type="FunFam" id="3.30.470.20:FF:000017">
    <property type="entry name" value="Phosphoenolpyruvate synthase"/>
    <property type="match status" value="1"/>
</dbReference>
<dbReference type="PIRSF" id="PIRSF000854">
    <property type="entry name" value="PEP_synthase"/>
    <property type="match status" value="1"/>
</dbReference>
<dbReference type="SUPFAM" id="SSF56059">
    <property type="entry name" value="Glutathione synthetase ATP-binding domain-like"/>
    <property type="match status" value="1"/>
</dbReference>
<comment type="similarity">
    <text evidence="4 15">Belongs to the PEP-utilizing enzyme family.</text>
</comment>
<dbReference type="EMBL" id="SOAN01000007">
    <property type="protein sequence ID" value="TDS84682.1"/>
    <property type="molecule type" value="Genomic_DNA"/>
</dbReference>
<dbReference type="InterPro" id="IPR006319">
    <property type="entry name" value="PEP_synth"/>
</dbReference>
<dbReference type="PANTHER" id="PTHR43030:SF1">
    <property type="entry name" value="PHOSPHOENOLPYRUVATE SYNTHASE"/>
    <property type="match status" value="1"/>
</dbReference>
<dbReference type="GO" id="GO:0046872">
    <property type="term" value="F:metal ion binding"/>
    <property type="evidence" value="ECO:0007669"/>
    <property type="project" value="UniProtKB-KW"/>
</dbReference>
<dbReference type="Pfam" id="PF01326">
    <property type="entry name" value="PPDK_N"/>
    <property type="match status" value="1"/>
</dbReference>
<keyword evidence="7 15" id="KW-0808">Transferase</keyword>
<comment type="catalytic activity">
    <reaction evidence="14 15">
        <text>pyruvate + ATP + H2O = phosphoenolpyruvate + AMP + phosphate + 2 H(+)</text>
        <dbReference type="Rhea" id="RHEA:11364"/>
        <dbReference type="ChEBI" id="CHEBI:15361"/>
        <dbReference type="ChEBI" id="CHEBI:15377"/>
        <dbReference type="ChEBI" id="CHEBI:15378"/>
        <dbReference type="ChEBI" id="CHEBI:30616"/>
        <dbReference type="ChEBI" id="CHEBI:43474"/>
        <dbReference type="ChEBI" id="CHEBI:58702"/>
        <dbReference type="ChEBI" id="CHEBI:456215"/>
        <dbReference type="EC" id="2.7.9.2"/>
    </reaction>
</comment>
<dbReference type="GO" id="GO:0006094">
    <property type="term" value="P:gluconeogenesis"/>
    <property type="evidence" value="ECO:0007669"/>
    <property type="project" value="UniProtKB-UniPathway"/>
</dbReference>
<keyword evidence="8 15" id="KW-0479">Metal-binding</keyword>
<comment type="function">
    <text evidence="2 15">Catalyzes the phosphorylation of pyruvate to phosphoenolpyruvate.</text>
</comment>
<sequence>MVNILWFDDTTLADMAAVGGKNASLGEMVTHLSAAKVRVPGGFATTAEAYRSFLAERGLDRRIWSALEALEVDDVGELARVGTQIRSWIHDQPLSEGLEHDIREAYTRLIARDPDPEGVTWAVRSSATAEDLPDASFAGQQETYLNIGGVDNLLSAIRRVFASLYNDRAIAYRVHHGFTHHEVALSAGVQRMVRSDIGTSGVMFTVDTETGFDEAVFITSAYGLGEAVVQGVVNPDEFYVYKPGLRRGDEAILSRTLGDKAVAMRYSSGLSLESSTVLEGVASAERSRFSITDEEVTELGRCALAIEDHYGRPMDIEWARDGVDGRVYILQARPETVVSRTKRQELRRFVLHGRGEVLTTGRAIGQRIGTGPVRVLRSPADMHLFQPGDVLVAEITDPDWEPIMKRASAIVTERGGRTCHAAILARELGLPAVVGTGDATTILANGEHVTVSCTEGDNGIVYAGALPFEEVVTDLEQLPVPPVKIMMNVGTPDKAFSFSQLPHHGVGLARMEFIINHQIGVHPRALLARDALPDELGEEIDRRVQAYGSPREFFVRRVAEGVSTIAASFAPERVIVRFSDFKTNEYAKLLGGELYEPQEENPMLGYRGASRYLSENFRECFAMECQALRFVREEMGLENVAIMVPFVRTVEEAAAVVELLASHGLRRGELGLEIMMMCEVPSNVLLVDEFLEHFDGFSIGSNDLTQLVLGVDRGSDLVSHLFDERNPAVLKMLTSVIDACRSRGKYVGICGQGPSDHPDLARWLVAQGIESISLTPDTVVQTWVDLTGKADR</sequence>
<keyword evidence="10 15" id="KW-0418">Kinase</keyword>
<evidence type="ECO:0000256" key="14">
    <source>
        <dbReference type="ARBA" id="ARBA00047700"/>
    </source>
</evidence>
<evidence type="ECO:0000256" key="5">
    <source>
        <dbReference type="ARBA" id="ARBA00011996"/>
    </source>
</evidence>
<keyword evidence="9 15" id="KW-0547">Nucleotide-binding</keyword>
<dbReference type="EC" id="2.7.9.2" evidence="5 15"/>
<dbReference type="InterPro" id="IPR036637">
    <property type="entry name" value="Phosphohistidine_dom_sf"/>
</dbReference>
<reference evidence="19 20" key="1">
    <citation type="submission" date="2019-03" db="EMBL/GenBank/DDBJ databases">
        <title>Genomic Encyclopedia of Type Strains, Phase III (KMG-III): the genomes of soil and plant-associated and newly described type strains.</title>
        <authorList>
            <person name="Whitman W."/>
        </authorList>
    </citation>
    <scope>NUCLEOTIDE SEQUENCE [LARGE SCALE GENOMIC DNA]</scope>
    <source>
        <strain evidence="19 20">DSM 27373</strain>
    </source>
</reference>
<feature type="domain" description="Pyruvate phosphate dikinase AMP/ATP-binding" evidence="17">
    <location>
        <begin position="17"/>
        <end position="345"/>
    </location>
</feature>
<evidence type="ECO:0000259" key="18">
    <source>
        <dbReference type="Pfam" id="PF02896"/>
    </source>
</evidence>
<dbReference type="RefSeq" id="WP_133726364.1">
    <property type="nucleotide sequence ID" value="NZ_SOAN01000007.1"/>
</dbReference>
<dbReference type="UniPathway" id="UPA00138"/>
<comment type="cofactor">
    <cofactor evidence="1 15">
        <name>Mg(2+)</name>
        <dbReference type="ChEBI" id="CHEBI:18420"/>
    </cofactor>
</comment>
<evidence type="ECO:0000313" key="20">
    <source>
        <dbReference type="Proteomes" id="UP000294506"/>
    </source>
</evidence>
<keyword evidence="11 15" id="KW-0067">ATP-binding</keyword>
<feature type="domain" description="PEP-utilising enzyme mobile" evidence="16">
    <location>
        <begin position="385"/>
        <end position="456"/>
    </location>
</feature>
<proteinExistence type="inferred from homology"/>
<dbReference type="SUPFAM" id="SSF51621">
    <property type="entry name" value="Phosphoenolpyruvate/pyruvate domain"/>
    <property type="match status" value="1"/>
</dbReference>
<evidence type="ECO:0000256" key="7">
    <source>
        <dbReference type="ARBA" id="ARBA00022679"/>
    </source>
</evidence>
<dbReference type="PROSITE" id="PS00370">
    <property type="entry name" value="PEP_ENZYMES_PHOS_SITE"/>
    <property type="match status" value="1"/>
</dbReference>
<accession>A0A4V3EC25</accession>
<gene>
    <name evidence="19" type="ORF">EV640_10778</name>
</gene>
<evidence type="ECO:0000256" key="8">
    <source>
        <dbReference type="ARBA" id="ARBA00022723"/>
    </source>
</evidence>
<dbReference type="InterPro" id="IPR040442">
    <property type="entry name" value="Pyrv_kinase-like_dom_sf"/>
</dbReference>
<dbReference type="Gene3D" id="3.30.470.20">
    <property type="entry name" value="ATP-grasp fold, B domain"/>
    <property type="match status" value="1"/>
</dbReference>
<evidence type="ECO:0000256" key="2">
    <source>
        <dbReference type="ARBA" id="ARBA00002988"/>
    </source>
</evidence>
<evidence type="ECO:0000256" key="6">
    <source>
        <dbReference type="ARBA" id="ARBA00021623"/>
    </source>
</evidence>
<dbReference type="GO" id="GO:0008986">
    <property type="term" value="F:pyruvate, water dikinase activity"/>
    <property type="evidence" value="ECO:0007669"/>
    <property type="project" value="UniProtKB-EC"/>
</dbReference>
<dbReference type="NCBIfam" id="NF005057">
    <property type="entry name" value="PRK06464.1"/>
    <property type="match status" value="1"/>
</dbReference>
<dbReference type="AlphaFoldDB" id="A0A4V3EC25"/>
<comment type="pathway">
    <text evidence="3 15">Carbohydrate biosynthesis; gluconeogenesis.</text>
</comment>
<dbReference type="InterPro" id="IPR018274">
    <property type="entry name" value="PEP_util_AS"/>
</dbReference>
<dbReference type="FunFam" id="3.20.20.60:FF:000010">
    <property type="entry name" value="Phosphoenolpyruvate synthase"/>
    <property type="match status" value="1"/>
</dbReference>
<evidence type="ECO:0000256" key="3">
    <source>
        <dbReference type="ARBA" id="ARBA00004742"/>
    </source>
</evidence>
<comment type="caution">
    <text evidence="19">The sequence shown here is derived from an EMBL/GenBank/DDBJ whole genome shotgun (WGS) entry which is preliminary data.</text>
</comment>
<keyword evidence="19" id="KW-0670">Pyruvate</keyword>
<evidence type="ECO:0000256" key="4">
    <source>
        <dbReference type="ARBA" id="ARBA00007837"/>
    </source>
</evidence>
<evidence type="ECO:0000259" key="16">
    <source>
        <dbReference type="Pfam" id="PF00391"/>
    </source>
</evidence>
<keyword evidence="20" id="KW-1185">Reference proteome</keyword>
<dbReference type="NCBIfam" id="TIGR01418">
    <property type="entry name" value="PEP_synth"/>
    <property type="match status" value="1"/>
</dbReference>
<dbReference type="GO" id="GO:0005524">
    <property type="term" value="F:ATP binding"/>
    <property type="evidence" value="ECO:0007669"/>
    <property type="project" value="UniProtKB-KW"/>
</dbReference>
<name>A0A4V3EC25_9MICC</name>
<feature type="domain" description="PEP-utilising enzyme C-terminal" evidence="18">
    <location>
        <begin position="481"/>
        <end position="782"/>
    </location>
</feature>
<dbReference type="PANTHER" id="PTHR43030">
    <property type="entry name" value="PHOSPHOENOLPYRUVATE SYNTHASE"/>
    <property type="match status" value="1"/>
</dbReference>
<dbReference type="InterPro" id="IPR013815">
    <property type="entry name" value="ATP_grasp_subdomain_1"/>
</dbReference>
<evidence type="ECO:0000256" key="9">
    <source>
        <dbReference type="ARBA" id="ARBA00022741"/>
    </source>
</evidence>
<dbReference type="Pfam" id="PF00391">
    <property type="entry name" value="PEP-utilizers"/>
    <property type="match status" value="1"/>
</dbReference>
<dbReference type="Pfam" id="PF02896">
    <property type="entry name" value="PEP-utilizers_C"/>
    <property type="match status" value="1"/>
</dbReference>
<dbReference type="InterPro" id="IPR015813">
    <property type="entry name" value="Pyrv/PenolPyrv_kinase-like_dom"/>
</dbReference>
<keyword evidence="12 15" id="KW-0460">Magnesium</keyword>
<evidence type="ECO:0000256" key="15">
    <source>
        <dbReference type="PIRNR" id="PIRNR000854"/>
    </source>
</evidence>
<dbReference type="PROSITE" id="PS00742">
    <property type="entry name" value="PEP_ENZYMES_2"/>
    <property type="match status" value="1"/>
</dbReference>
<evidence type="ECO:0000256" key="13">
    <source>
        <dbReference type="ARBA" id="ARBA00033470"/>
    </source>
</evidence>
<dbReference type="InterPro" id="IPR008279">
    <property type="entry name" value="PEP-util_enz_mobile_dom"/>
</dbReference>
<dbReference type="Gene3D" id="3.50.30.10">
    <property type="entry name" value="Phosphohistidine domain"/>
    <property type="match status" value="1"/>
</dbReference>
<evidence type="ECO:0000259" key="17">
    <source>
        <dbReference type="Pfam" id="PF01326"/>
    </source>
</evidence>
<evidence type="ECO:0000256" key="12">
    <source>
        <dbReference type="ARBA" id="ARBA00022842"/>
    </source>
</evidence>
<dbReference type="InterPro" id="IPR000121">
    <property type="entry name" value="PEP_util_C"/>
</dbReference>
<dbReference type="Gene3D" id="3.30.1490.20">
    <property type="entry name" value="ATP-grasp fold, A domain"/>
    <property type="match status" value="1"/>
</dbReference>
<evidence type="ECO:0000256" key="11">
    <source>
        <dbReference type="ARBA" id="ARBA00022840"/>
    </source>
</evidence>
<organism evidence="19 20">
    <name type="scientific">Nesterenkonia aurantiaca</name>
    <dbReference type="NCBI Taxonomy" id="1436010"/>
    <lineage>
        <taxon>Bacteria</taxon>
        <taxon>Bacillati</taxon>
        <taxon>Actinomycetota</taxon>
        <taxon>Actinomycetes</taxon>
        <taxon>Micrococcales</taxon>
        <taxon>Micrococcaceae</taxon>
        <taxon>Nesterenkonia</taxon>
    </lineage>
</organism>
<protein>
    <recommendedName>
        <fullName evidence="6 15">Phosphoenolpyruvate synthase</fullName>
        <shortName evidence="15">PEP synthase</shortName>
        <ecNumber evidence="5 15">2.7.9.2</ecNumber>
    </recommendedName>
    <alternativeName>
        <fullName evidence="13 15">Pyruvate, water dikinase</fullName>
    </alternativeName>
</protein>
<dbReference type="Proteomes" id="UP000294506">
    <property type="component" value="Unassembled WGS sequence"/>
</dbReference>
<dbReference type="PRINTS" id="PR01736">
    <property type="entry name" value="PHPHTRNFRASE"/>
</dbReference>
<dbReference type="InterPro" id="IPR002192">
    <property type="entry name" value="PPDK_AMP/ATP-bd"/>
</dbReference>
<dbReference type="SUPFAM" id="SSF52009">
    <property type="entry name" value="Phosphohistidine domain"/>
    <property type="match status" value="1"/>
</dbReference>
<evidence type="ECO:0000313" key="19">
    <source>
        <dbReference type="EMBL" id="TDS84682.1"/>
    </source>
</evidence>
<dbReference type="Gene3D" id="3.20.20.60">
    <property type="entry name" value="Phosphoenolpyruvate-binding domains"/>
    <property type="match status" value="1"/>
</dbReference>
<dbReference type="InterPro" id="IPR023151">
    <property type="entry name" value="PEP_util_CS"/>
</dbReference>
<evidence type="ECO:0000256" key="1">
    <source>
        <dbReference type="ARBA" id="ARBA00001946"/>
    </source>
</evidence>